<keyword evidence="2" id="KW-1003">Cell membrane</keyword>
<proteinExistence type="predicted"/>
<evidence type="ECO:0000259" key="8">
    <source>
        <dbReference type="Pfam" id="PF07694"/>
    </source>
</evidence>
<dbReference type="Gene3D" id="1.10.1760.20">
    <property type="match status" value="1"/>
</dbReference>
<evidence type="ECO:0000256" key="1">
    <source>
        <dbReference type="ARBA" id="ARBA00004651"/>
    </source>
</evidence>
<evidence type="ECO:0000313" key="9">
    <source>
        <dbReference type="EMBL" id="MBE6510525.1"/>
    </source>
</evidence>
<gene>
    <name evidence="9" type="ORF">E7Z74_04590</name>
</gene>
<evidence type="ECO:0000313" key="10">
    <source>
        <dbReference type="Proteomes" id="UP000713479"/>
    </source>
</evidence>
<evidence type="ECO:0000256" key="4">
    <source>
        <dbReference type="ARBA" id="ARBA00022989"/>
    </source>
</evidence>
<dbReference type="EMBL" id="SUTF01000005">
    <property type="protein sequence ID" value="MBE6510525.1"/>
    <property type="molecule type" value="Genomic_DNA"/>
</dbReference>
<keyword evidence="3 7" id="KW-0812">Transmembrane</keyword>
<feature type="transmembrane region" description="Helical" evidence="7">
    <location>
        <begin position="16"/>
        <end position="38"/>
    </location>
</feature>
<feature type="transmembrane region" description="Helical" evidence="7">
    <location>
        <begin position="181"/>
        <end position="205"/>
    </location>
</feature>
<keyword evidence="4 7" id="KW-1133">Transmembrane helix</keyword>
<feature type="domain" description="Signal transduction histidine kinase 5TM receptor LytS transmembrane region" evidence="8">
    <location>
        <begin position="135"/>
        <end position="296"/>
    </location>
</feature>
<feature type="transmembrane region" description="Helical" evidence="7">
    <location>
        <begin position="246"/>
        <end position="264"/>
    </location>
</feature>
<evidence type="ECO:0000256" key="3">
    <source>
        <dbReference type="ARBA" id="ARBA00022692"/>
    </source>
</evidence>
<dbReference type="Proteomes" id="UP000713479">
    <property type="component" value="Unassembled WGS sequence"/>
</dbReference>
<sequence length="343" mass="38614">MFDKHKKRLNNYNKILLIYVALLIANIILYVSLIIAFHQEIIKGITNFGLINNIFLIVSAIIILGFISTRLPQFRKKEKGSIYEIGYLILFGIVSIVVSYFNKSTEFDFIVMPLLDMFKVLSVMLILTLIATKTKAFKGVISGHVIRKTTIYCFIIFSILGILSSVYYVNVDGTPSDVRNLIILISGLFAGPYVGIPSGIVAGLFKYSQGGATALPCAVATIICGIIGSLIYVWNNKKFPKTTHSAILMFLFIGFDMLLIVVMTPSYISIAYIRNIYILTLFGSVIGMIIFSMILNETKREKSSGISYEELKIKEMENTLDEYNDRIENLEEEIQDLKNQNPK</sequence>
<feature type="transmembrane region" description="Helical" evidence="7">
    <location>
        <begin position="151"/>
        <end position="169"/>
    </location>
</feature>
<feature type="transmembrane region" description="Helical" evidence="7">
    <location>
        <begin position="107"/>
        <end position="130"/>
    </location>
</feature>
<comment type="subcellular location">
    <subcellularLocation>
        <location evidence="1">Cell membrane</location>
        <topology evidence="1">Multi-pass membrane protein</topology>
    </subcellularLocation>
</comment>
<feature type="transmembrane region" description="Helical" evidence="7">
    <location>
        <begin position="212"/>
        <end position="234"/>
    </location>
</feature>
<evidence type="ECO:0000256" key="5">
    <source>
        <dbReference type="ARBA" id="ARBA00023136"/>
    </source>
</evidence>
<evidence type="ECO:0000256" key="2">
    <source>
        <dbReference type="ARBA" id="ARBA00022475"/>
    </source>
</evidence>
<feature type="transmembrane region" description="Helical" evidence="7">
    <location>
        <begin position="50"/>
        <end position="69"/>
    </location>
</feature>
<name>A0A8T3VRF3_9EURY</name>
<evidence type="ECO:0000256" key="6">
    <source>
        <dbReference type="SAM" id="Coils"/>
    </source>
</evidence>
<dbReference type="GO" id="GO:0005886">
    <property type="term" value="C:plasma membrane"/>
    <property type="evidence" value="ECO:0007669"/>
    <property type="project" value="UniProtKB-SubCell"/>
</dbReference>
<evidence type="ECO:0000256" key="7">
    <source>
        <dbReference type="SAM" id="Phobius"/>
    </source>
</evidence>
<protein>
    <submittedName>
        <fullName evidence="9">Serine/threonine protein phosphatase</fullName>
    </submittedName>
</protein>
<keyword evidence="5 7" id="KW-0472">Membrane</keyword>
<reference evidence="9" key="1">
    <citation type="submission" date="2019-04" db="EMBL/GenBank/DDBJ databases">
        <title>Evolution of Biomass-Degrading Anaerobic Consortia Revealed by Metagenomics.</title>
        <authorList>
            <person name="Peng X."/>
        </authorList>
    </citation>
    <scope>NUCLEOTIDE SEQUENCE</scope>
    <source>
        <strain evidence="9">SIG13</strain>
    </source>
</reference>
<accession>A0A8T3VRF3</accession>
<keyword evidence="6" id="KW-0175">Coiled coil</keyword>
<organism evidence="9 10">
    <name type="scientific">Methanobrevibacter millerae</name>
    <dbReference type="NCBI Taxonomy" id="230361"/>
    <lineage>
        <taxon>Archaea</taxon>
        <taxon>Methanobacteriati</taxon>
        <taxon>Methanobacteriota</taxon>
        <taxon>Methanomada group</taxon>
        <taxon>Methanobacteria</taxon>
        <taxon>Methanobacteriales</taxon>
        <taxon>Methanobacteriaceae</taxon>
        <taxon>Methanobrevibacter</taxon>
    </lineage>
</organism>
<comment type="caution">
    <text evidence="9">The sequence shown here is derived from an EMBL/GenBank/DDBJ whole genome shotgun (WGS) entry which is preliminary data.</text>
</comment>
<dbReference type="GO" id="GO:0071555">
    <property type="term" value="P:cell wall organization"/>
    <property type="evidence" value="ECO:0007669"/>
    <property type="project" value="InterPro"/>
</dbReference>
<dbReference type="Pfam" id="PF07694">
    <property type="entry name" value="5TM-5TMR_LYT"/>
    <property type="match status" value="1"/>
</dbReference>
<feature type="coiled-coil region" evidence="6">
    <location>
        <begin position="306"/>
        <end position="340"/>
    </location>
</feature>
<dbReference type="GO" id="GO:0000155">
    <property type="term" value="F:phosphorelay sensor kinase activity"/>
    <property type="evidence" value="ECO:0007669"/>
    <property type="project" value="InterPro"/>
</dbReference>
<dbReference type="InterPro" id="IPR011620">
    <property type="entry name" value="Sig_transdc_His_kinase_LytS_TM"/>
</dbReference>
<feature type="transmembrane region" description="Helical" evidence="7">
    <location>
        <begin position="81"/>
        <end position="101"/>
    </location>
</feature>
<dbReference type="AlphaFoldDB" id="A0A8T3VRF3"/>
<feature type="transmembrane region" description="Helical" evidence="7">
    <location>
        <begin position="276"/>
        <end position="295"/>
    </location>
</feature>